<reference evidence="2" key="1">
    <citation type="submission" date="2022-01" db="EMBL/GenBank/DDBJ databases">
        <authorList>
            <person name="King R."/>
        </authorList>
    </citation>
    <scope>NUCLEOTIDE SEQUENCE</scope>
</reference>
<dbReference type="PANTHER" id="PTHR21436">
    <property type="entry name" value="COILED-COIL DOMAIN-CONTAINING PROTEIN 142"/>
    <property type="match status" value="1"/>
</dbReference>
<evidence type="ECO:0000313" key="3">
    <source>
        <dbReference type="Proteomes" id="UP001153620"/>
    </source>
</evidence>
<feature type="domain" description="Coiled-coil protein 142 C-terminal" evidence="1">
    <location>
        <begin position="357"/>
        <end position="728"/>
    </location>
</feature>
<dbReference type="OrthoDB" id="6579237at2759"/>
<keyword evidence="3" id="KW-1185">Reference proteome</keyword>
<dbReference type="PANTHER" id="PTHR21436:SF2">
    <property type="entry name" value="COILED-COIL DOMAIN-CONTAINING PROTEIN 142"/>
    <property type="match status" value="1"/>
</dbReference>
<gene>
    <name evidence="2" type="ORF">CHIRRI_LOCUS5636</name>
</gene>
<dbReference type="InterPro" id="IPR055350">
    <property type="entry name" value="CCDC142_C"/>
</dbReference>
<evidence type="ECO:0000313" key="2">
    <source>
        <dbReference type="EMBL" id="CAG9802731.1"/>
    </source>
</evidence>
<dbReference type="Pfam" id="PF14923">
    <property type="entry name" value="CCDC142"/>
    <property type="match status" value="1"/>
</dbReference>
<proteinExistence type="predicted"/>
<dbReference type="Proteomes" id="UP001153620">
    <property type="component" value="Chromosome 2"/>
</dbReference>
<dbReference type="AlphaFoldDB" id="A0A9N9WRU6"/>
<name>A0A9N9WRU6_9DIPT</name>
<dbReference type="InterPro" id="IPR026700">
    <property type="entry name" value="CCDC142"/>
</dbReference>
<evidence type="ECO:0000259" key="1">
    <source>
        <dbReference type="Pfam" id="PF14923"/>
    </source>
</evidence>
<sequence>MSNIAKWLPKQNNDMNKIFTETRNIERELRILGKMFATNINYTQNPEHGYQDLLDEGNKVLTDSASTFFKLYRMRSSSSDKNVERSSFKVLLNLKALQIRQNLKRRHFQLIAIITKLIKLMLCNGVFEAAFQMCSLLNTAVILTLQNTKSASGTLVISNTFPPLLSNPRVMHIHSLLQMVTRYRTEQCCESLISCLLATCKAEMNDETESEDSSIEIYLALTEQLTEEELAKQRLRLLQEKQAQQLQKQQMAIMPRPQQKSIKIRPIEKPSMITDISEEVEPTVTFFDNMVKESKRKEAFIREESTDGEILHDLIRIEEIFIATMIAKCLKLCPSAFENEITKEEIMNLISRASKFLWTNVGATLEHFLLWWSQFPLACRPVSCTKYLRDYLMLLQPDDAAEPILSTLKSLGEILTVHVVGTCWDKDFRMCLVLASLKVEQTHEKNSEFYLPEEQLIGTTCGYFWAELIQSLVHITNSCDKAGTIANELPIVEQIPVLHRLDHSIHTMRLWANTKAKELCSEWNMNMFFRLIHNDMSGICLERLNEVRAPGKFLVAEDPLEVHIQVNVALRAKLTEEIKENTIKVKTTCYECIEILAVICETTSLASLSLYFPPQRIWQCEVMNKKCNEYVGIYLDIMYLPILESTKDIEILNLTLKIICESLLENIYNKQIKFTICGALNLLKDFEAIAEWIENCKEVPDAYREKLMKHEVLRYCEGVGKILLREPEEVISMFPSPTKVKRMASSQEEDEDKAPLPAEMFVPNQTRWLALRARRPRRFGICTSVNNVSVIT</sequence>
<accession>A0A9N9WRU6</accession>
<organism evidence="2 3">
    <name type="scientific">Chironomus riparius</name>
    <dbReference type="NCBI Taxonomy" id="315576"/>
    <lineage>
        <taxon>Eukaryota</taxon>
        <taxon>Metazoa</taxon>
        <taxon>Ecdysozoa</taxon>
        <taxon>Arthropoda</taxon>
        <taxon>Hexapoda</taxon>
        <taxon>Insecta</taxon>
        <taxon>Pterygota</taxon>
        <taxon>Neoptera</taxon>
        <taxon>Endopterygota</taxon>
        <taxon>Diptera</taxon>
        <taxon>Nematocera</taxon>
        <taxon>Chironomoidea</taxon>
        <taxon>Chironomidae</taxon>
        <taxon>Chironominae</taxon>
        <taxon>Chironomus</taxon>
    </lineage>
</organism>
<protein>
    <recommendedName>
        <fullName evidence="1">Coiled-coil protein 142 C-terminal domain-containing protein</fullName>
    </recommendedName>
</protein>
<reference evidence="2" key="2">
    <citation type="submission" date="2022-10" db="EMBL/GenBank/DDBJ databases">
        <authorList>
            <consortium name="ENA_rothamsted_submissions"/>
            <consortium name="culmorum"/>
            <person name="King R."/>
        </authorList>
    </citation>
    <scope>NUCLEOTIDE SEQUENCE</scope>
</reference>
<dbReference type="EMBL" id="OU895878">
    <property type="protein sequence ID" value="CAG9802731.1"/>
    <property type="molecule type" value="Genomic_DNA"/>
</dbReference>